<feature type="region of interest" description="Disordered" evidence="5">
    <location>
        <begin position="1"/>
        <end position="26"/>
    </location>
</feature>
<keyword evidence="4" id="KW-0539">Nucleus</keyword>
<feature type="region of interest" description="Disordered" evidence="5">
    <location>
        <begin position="160"/>
        <end position="370"/>
    </location>
</feature>
<comment type="similarity">
    <text evidence="2">Belongs to the FIP1 family.</text>
</comment>
<feature type="compositionally biased region" description="Polar residues" evidence="5">
    <location>
        <begin position="177"/>
        <end position="187"/>
    </location>
</feature>
<dbReference type="STRING" id="1003232.J9DRI8"/>
<feature type="compositionally biased region" description="Basic and acidic residues" evidence="5">
    <location>
        <begin position="317"/>
        <end position="360"/>
    </location>
</feature>
<protein>
    <recommendedName>
        <fullName evidence="6">Pre-mRNA polyadenylation factor Fip1 domain-containing protein</fullName>
    </recommendedName>
</protein>
<dbReference type="VEuPathDB" id="MicrosporidiaDB:EDEG_01756"/>
<dbReference type="AlphaFoldDB" id="J9DRI8"/>
<evidence type="ECO:0000256" key="3">
    <source>
        <dbReference type="ARBA" id="ARBA00022664"/>
    </source>
</evidence>
<keyword evidence="3" id="KW-0507">mRNA processing</keyword>
<evidence type="ECO:0000259" key="6">
    <source>
        <dbReference type="Pfam" id="PF05182"/>
    </source>
</evidence>
<dbReference type="EMBL" id="AFBI03000027">
    <property type="protein sequence ID" value="EJW03947.1"/>
    <property type="molecule type" value="Genomic_DNA"/>
</dbReference>
<feature type="compositionally biased region" description="Basic and acidic residues" evidence="5">
    <location>
        <begin position="222"/>
        <end position="286"/>
    </location>
</feature>
<sequence>MDSNEDQLEFEYNSKNSPESSSSSSTIIIKQNEPQAAIQYNPILTQYIPQINNTDIFDFDLNTIEEKPWLKPGADIEDYFNYGFDENSWKMYCTRQRVLRKENGKPLFGVKRDDDLGFSNFDTNVKSNIGDNKSYSYYQNYNNSGKHSNFDKQKRNQSYIHVDKDKRMYDSGKQTDKISYQKSNIDTNDSKRFKSTANDTKYNERRYNTTRQNQHANYYKNNESRRSDTQSFDRENIRRENMEQDRRRIENNMRRSDEPSYRKNDYTNKAEIYRRSDQNSRRREDQNIGLQTRSRDSLNRQNDVSRSNGRDHSRRSFSPDRRGNNDPRRDRRNSISPRRNHDSGRYRDRDRDRDYEDRKDHKGYRRNDRR</sequence>
<dbReference type="PANTHER" id="PTHR13484">
    <property type="entry name" value="FIP1-LIKE 1 PROTEIN"/>
    <property type="match status" value="1"/>
</dbReference>
<dbReference type="HOGENOM" id="CLU_748078_0_0_1"/>
<dbReference type="InterPro" id="IPR007854">
    <property type="entry name" value="Fip1_dom"/>
</dbReference>
<feature type="domain" description="Pre-mRNA polyadenylation factor Fip1" evidence="6">
    <location>
        <begin position="58"/>
        <end position="100"/>
    </location>
</feature>
<proteinExistence type="inferred from homology"/>
<keyword evidence="8" id="KW-1185">Reference proteome</keyword>
<feature type="compositionally biased region" description="Polar residues" evidence="5">
    <location>
        <begin position="209"/>
        <end position="221"/>
    </location>
</feature>
<dbReference type="InterPro" id="IPR051187">
    <property type="entry name" value="Pre-mRNA_3'-end_processing_reg"/>
</dbReference>
<name>J9DRI8_EDHAE</name>
<evidence type="ECO:0000256" key="5">
    <source>
        <dbReference type="SAM" id="MobiDB-lite"/>
    </source>
</evidence>
<comment type="caution">
    <text evidence="7">The sequence shown here is derived from an EMBL/GenBank/DDBJ whole genome shotgun (WGS) entry which is preliminary data.</text>
</comment>
<feature type="compositionally biased region" description="Basic and acidic residues" evidence="5">
    <location>
        <begin position="161"/>
        <end position="176"/>
    </location>
</feature>
<reference evidence="8" key="2">
    <citation type="submission" date="2015-07" db="EMBL/GenBank/DDBJ databases">
        <title>Contrasting host-pathogen interactions and genome evolution in two generalist and specialist microsporidian pathogens of mosquitoes.</title>
        <authorList>
            <consortium name="The Broad Institute Genomics Platform"/>
            <consortium name="The Broad Institute Genome Sequencing Center for Infectious Disease"/>
            <person name="Cuomo C.A."/>
            <person name="Sanscrainte N.D."/>
            <person name="Goldberg J.M."/>
            <person name="Heiman D."/>
            <person name="Young S."/>
            <person name="Zeng Q."/>
            <person name="Becnel J.J."/>
            <person name="Birren B.W."/>
        </authorList>
    </citation>
    <scope>NUCLEOTIDE SEQUENCE [LARGE SCALE GENOMIC DNA]</scope>
    <source>
        <strain evidence="8">USNM 41457</strain>
    </source>
</reference>
<evidence type="ECO:0000256" key="1">
    <source>
        <dbReference type="ARBA" id="ARBA00004123"/>
    </source>
</evidence>
<accession>J9DRI8</accession>
<dbReference type="Proteomes" id="UP000003163">
    <property type="component" value="Unassembled WGS sequence"/>
</dbReference>
<comment type="subcellular location">
    <subcellularLocation>
        <location evidence="1">Nucleus</location>
    </subcellularLocation>
</comment>
<evidence type="ECO:0000313" key="7">
    <source>
        <dbReference type="EMBL" id="EJW03947.1"/>
    </source>
</evidence>
<dbReference type="GO" id="GO:0005847">
    <property type="term" value="C:mRNA cleavage and polyadenylation specificity factor complex"/>
    <property type="evidence" value="ECO:0007669"/>
    <property type="project" value="TreeGrafter"/>
</dbReference>
<feature type="compositionally biased region" description="Low complexity" evidence="5">
    <location>
        <begin position="14"/>
        <end position="25"/>
    </location>
</feature>
<gene>
    <name evidence="7" type="ORF">EDEG_01756</name>
</gene>
<dbReference type="Pfam" id="PF05182">
    <property type="entry name" value="Fip1"/>
    <property type="match status" value="1"/>
</dbReference>
<evidence type="ECO:0000313" key="8">
    <source>
        <dbReference type="Proteomes" id="UP000003163"/>
    </source>
</evidence>
<feature type="compositionally biased region" description="Basic residues" evidence="5">
    <location>
        <begin position="361"/>
        <end position="370"/>
    </location>
</feature>
<reference evidence="7 8" key="1">
    <citation type="submission" date="2011-08" db="EMBL/GenBank/DDBJ databases">
        <authorList>
            <person name="Liu Z.J."/>
            <person name="Shi F.L."/>
            <person name="Lu J.Q."/>
            <person name="Li M."/>
            <person name="Wang Z.L."/>
        </authorList>
    </citation>
    <scope>NUCLEOTIDE SEQUENCE [LARGE SCALE GENOMIC DNA]</scope>
    <source>
        <strain evidence="7 8">USNM 41457</strain>
    </source>
</reference>
<evidence type="ECO:0000256" key="4">
    <source>
        <dbReference type="ARBA" id="ARBA00023242"/>
    </source>
</evidence>
<organism evidence="7 8">
    <name type="scientific">Edhazardia aedis (strain USNM 41457)</name>
    <name type="common">Microsporidian parasite</name>
    <dbReference type="NCBI Taxonomy" id="1003232"/>
    <lineage>
        <taxon>Eukaryota</taxon>
        <taxon>Fungi</taxon>
        <taxon>Fungi incertae sedis</taxon>
        <taxon>Microsporidia</taxon>
        <taxon>Edhazardia</taxon>
    </lineage>
</organism>
<dbReference type="PANTHER" id="PTHR13484:SF0">
    <property type="entry name" value="PRE-MRNA 3'-END-PROCESSING FACTOR FIP1"/>
    <property type="match status" value="1"/>
</dbReference>
<dbReference type="GO" id="GO:0006397">
    <property type="term" value="P:mRNA processing"/>
    <property type="evidence" value="ECO:0007669"/>
    <property type="project" value="UniProtKB-KW"/>
</dbReference>
<dbReference type="InParanoid" id="J9DRI8"/>
<dbReference type="OrthoDB" id="1917198at2759"/>
<evidence type="ECO:0000256" key="2">
    <source>
        <dbReference type="ARBA" id="ARBA00007459"/>
    </source>
</evidence>